<protein>
    <recommendedName>
        <fullName evidence="1">Septum formation-related domain-containing protein</fullName>
    </recommendedName>
</protein>
<dbReference type="Pfam" id="PF13845">
    <property type="entry name" value="Septum_form"/>
    <property type="match status" value="1"/>
</dbReference>
<accession>A0A8J3R0U0</accession>
<keyword evidence="3" id="KW-1185">Reference proteome</keyword>
<dbReference type="InterPro" id="IPR026004">
    <property type="entry name" value="Septum_form"/>
</dbReference>
<dbReference type="Proteomes" id="UP000642748">
    <property type="component" value="Unassembled WGS sequence"/>
</dbReference>
<feature type="domain" description="Septum formation-related" evidence="1">
    <location>
        <begin position="44"/>
        <end position="264"/>
    </location>
</feature>
<evidence type="ECO:0000313" key="2">
    <source>
        <dbReference type="EMBL" id="GIH18141.1"/>
    </source>
</evidence>
<dbReference type="RefSeq" id="WP_203921679.1">
    <property type="nucleotide sequence ID" value="NZ_BONZ01000063.1"/>
</dbReference>
<name>A0A8J3R0U0_9ACTN</name>
<organism evidence="2 3">
    <name type="scientific">Rugosimonospora africana</name>
    <dbReference type="NCBI Taxonomy" id="556532"/>
    <lineage>
        <taxon>Bacteria</taxon>
        <taxon>Bacillati</taxon>
        <taxon>Actinomycetota</taxon>
        <taxon>Actinomycetes</taxon>
        <taxon>Micromonosporales</taxon>
        <taxon>Micromonosporaceae</taxon>
        <taxon>Rugosimonospora</taxon>
    </lineage>
</organism>
<dbReference type="AlphaFoldDB" id="A0A8J3R0U0"/>
<evidence type="ECO:0000259" key="1">
    <source>
        <dbReference type="Pfam" id="PF13845"/>
    </source>
</evidence>
<gene>
    <name evidence="2" type="ORF">Raf01_63130</name>
</gene>
<comment type="caution">
    <text evidence="2">The sequence shown here is derived from an EMBL/GenBank/DDBJ whole genome shotgun (WGS) entry which is preliminary data.</text>
</comment>
<proteinExistence type="predicted"/>
<evidence type="ECO:0000313" key="3">
    <source>
        <dbReference type="Proteomes" id="UP000642748"/>
    </source>
</evidence>
<reference evidence="2" key="1">
    <citation type="submission" date="2021-01" db="EMBL/GenBank/DDBJ databases">
        <title>Whole genome shotgun sequence of Rugosimonospora africana NBRC 104875.</title>
        <authorList>
            <person name="Komaki H."/>
            <person name="Tamura T."/>
        </authorList>
    </citation>
    <scope>NUCLEOTIDE SEQUENCE</scope>
    <source>
        <strain evidence="2">NBRC 104875</strain>
    </source>
</reference>
<sequence length="286" mass="29520">MSRRVLGLIGAIVVVLLAIGGIAWALNRPDPVPDRPPAGAPAVGSCWQVDPAAARGTFPWPGTAAPCTAGHTAEVYHVGQVDHDLIVRGRKGGTDGKVANNLMLAEVRRACGGFASTYLGGEWHKAQVTVLADWISPQRDGFFGCALAQTVDAAGTRFATRTASLKSAGGQIAVACVARGADGSAYTACDQEHDGEFVGTYTVTPADAPFDAASVKDTANRGCGEVVRTYLGLSSSANRSDLSVGYVGPTTAQTWLGSDQTFACYALSSVGLRGSIRSLGARPLPQ</sequence>
<dbReference type="EMBL" id="BONZ01000063">
    <property type="protein sequence ID" value="GIH18141.1"/>
    <property type="molecule type" value="Genomic_DNA"/>
</dbReference>